<sequence length="60" mass="7182">MFFDLYIIEIYKLPWQSSLSQFGDDDFMHKDFLLQACNKKFCLRDSMLQACSKEFCIQNS</sequence>
<dbReference type="Proteomes" id="UP000008842">
    <property type="component" value="Chromosome"/>
</dbReference>
<dbReference type="EMBL" id="AP009380">
    <property type="protein sequence ID" value="BAG34182.1"/>
    <property type="molecule type" value="Genomic_DNA"/>
</dbReference>
<gene>
    <name evidence="1" type="ordered locus">PGN_1663</name>
</gene>
<reference evidence="1 2" key="1">
    <citation type="journal article" date="2008" name="DNA Res.">
        <title>Determination of the genome sequence of Porphyromonas gingivalis strain ATCC 33277 and genomic comparison with strain W83 revealed extensive genome rearrangements in P. gingivalis.</title>
        <authorList>
            <person name="Naito M."/>
            <person name="Hirakawa H."/>
            <person name="Yamashita A."/>
            <person name="Ohara N."/>
            <person name="Shoji M."/>
            <person name="Yukitake H."/>
            <person name="Nakayama K."/>
            <person name="Toh H."/>
            <person name="Yoshimura F."/>
            <person name="Kuhara S."/>
            <person name="Hattori M."/>
            <person name="Hayashi T."/>
            <person name="Nakayama K."/>
        </authorList>
    </citation>
    <scope>NUCLEOTIDE SEQUENCE [LARGE SCALE GENOMIC DNA]</scope>
    <source>
        <strain evidence="2">ATCC 33277 / DSM 20709 / CIP 103683 / JCM 12257 / NCTC 11834 / 2561</strain>
    </source>
</reference>
<dbReference type="AlphaFoldDB" id="B2RLD7"/>
<evidence type="ECO:0000313" key="1">
    <source>
        <dbReference type="EMBL" id="BAG34182.1"/>
    </source>
</evidence>
<evidence type="ECO:0000313" key="2">
    <source>
        <dbReference type="Proteomes" id="UP000008842"/>
    </source>
</evidence>
<proteinExistence type="predicted"/>
<protein>
    <submittedName>
        <fullName evidence="1">Uncharacterized protein</fullName>
    </submittedName>
</protein>
<dbReference type="KEGG" id="pgn:PGN_1663"/>
<organism evidence="1 2">
    <name type="scientific">Porphyromonas gingivalis (strain ATCC 33277 / DSM 20709 / CIP 103683 / JCM 12257 / NCTC 11834 / 2561)</name>
    <dbReference type="NCBI Taxonomy" id="431947"/>
    <lineage>
        <taxon>Bacteria</taxon>
        <taxon>Pseudomonadati</taxon>
        <taxon>Bacteroidota</taxon>
        <taxon>Bacteroidia</taxon>
        <taxon>Bacteroidales</taxon>
        <taxon>Porphyromonadaceae</taxon>
        <taxon>Porphyromonas</taxon>
    </lineage>
</organism>
<accession>B2RLD7</accession>
<dbReference type="HOGENOM" id="CLU_2937746_0_0_10"/>
<dbReference type="BioCyc" id="PGIN431947:G1G2V-1870-MONOMER"/>
<name>B2RLD7_PORG3</name>